<dbReference type="Pfam" id="PF00051">
    <property type="entry name" value="Kringle"/>
    <property type="match status" value="2"/>
</dbReference>
<evidence type="ECO:0000256" key="5">
    <source>
        <dbReference type="SAM" id="Phobius"/>
    </source>
</evidence>
<evidence type="ECO:0000313" key="9">
    <source>
        <dbReference type="Proteomes" id="UP000245119"/>
    </source>
</evidence>
<keyword evidence="9" id="KW-1185">Reference proteome</keyword>
<feature type="transmembrane region" description="Helical" evidence="5">
    <location>
        <begin position="668"/>
        <end position="701"/>
    </location>
</feature>
<evidence type="ECO:0008006" key="10">
    <source>
        <dbReference type="Google" id="ProtNLM"/>
    </source>
</evidence>
<keyword evidence="1 3" id="KW-0420">Kringle</keyword>
<keyword evidence="5" id="KW-0812">Transmembrane</keyword>
<reference evidence="8 9" key="1">
    <citation type="submission" date="2018-04" db="EMBL/GenBank/DDBJ databases">
        <title>The genome of golden apple snail Pomacea canaliculata provides insight into stress tolerance and invasive adaptation.</title>
        <authorList>
            <person name="Liu C."/>
            <person name="Liu B."/>
            <person name="Ren Y."/>
            <person name="Zhang Y."/>
            <person name="Wang H."/>
            <person name="Li S."/>
            <person name="Jiang F."/>
            <person name="Yin L."/>
            <person name="Zhang G."/>
            <person name="Qian W."/>
            <person name="Fan W."/>
        </authorList>
    </citation>
    <scope>NUCLEOTIDE SEQUENCE [LARGE SCALE GENOMIC DNA]</scope>
    <source>
        <strain evidence="8">SZHN2017</strain>
        <tissue evidence="8">Muscle</tissue>
    </source>
</reference>
<keyword evidence="5" id="KW-0472">Membrane</keyword>
<feature type="domain" description="Kringle" evidence="6">
    <location>
        <begin position="470"/>
        <end position="542"/>
    </location>
</feature>
<dbReference type="EMBL" id="PZQS01000002">
    <property type="protein sequence ID" value="PVD36310.1"/>
    <property type="molecule type" value="Genomic_DNA"/>
</dbReference>
<dbReference type="STRING" id="400727.A0A2T7PSD7"/>
<dbReference type="InterPro" id="IPR000001">
    <property type="entry name" value="Kringle"/>
</dbReference>
<dbReference type="InterPro" id="IPR038178">
    <property type="entry name" value="Kringle_sf"/>
</dbReference>
<dbReference type="AlphaFoldDB" id="A0A2T7PSD7"/>
<dbReference type="SUPFAM" id="SSF57440">
    <property type="entry name" value="Kringle-like"/>
    <property type="match status" value="2"/>
</dbReference>
<dbReference type="GO" id="GO:0004175">
    <property type="term" value="F:endopeptidase activity"/>
    <property type="evidence" value="ECO:0007669"/>
    <property type="project" value="TreeGrafter"/>
</dbReference>
<keyword evidence="5" id="KW-1133">Transmembrane helix</keyword>
<dbReference type="PROSITE" id="PS50070">
    <property type="entry name" value="KRINGLE_2"/>
    <property type="match status" value="2"/>
</dbReference>
<evidence type="ECO:0000256" key="3">
    <source>
        <dbReference type="PROSITE-ProRule" id="PRU00121"/>
    </source>
</evidence>
<dbReference type="GO" id="GO:0005102">
    <property type="term" value="F:signaling receptor binding"/>
    <property type="evidence" value="ECO:0007669"/>
    <property type="project" value="TreeGrafter"/>
</dbReference>
<dbReference type="OrthoDB" id="5917794at2759"/>
<evidence type="ECO:0000259" key="6">
    <source>
        <dbReference type="PROSITE" id="PS50070"/>
    </source>
</evidence>
<sequence length="715" mass="79270">MTTALEVRIVTFILNQTQAFSGRVTVTSANMTKACSNVTVYDLLVVVTCEQAPVTQNLTLEVSAGAVLHLCEWRVFGRPPSLDGDFHFLECLQSETGSEYKGDVSFTSSGVTCLRWDSVTGTSALYFPDWNITEVANKCRNPGDPGNPRQTSPWCYVNTTSGREAQLCFIPKCSNWCDVPDGTTEYNGDVRRPCSKWTDVLANQTVRLFRGEDFPATALVSLNESDPLFDTVTSCFLETGVEANYSHVRASARARCFTLSVLYVTVLCKTNTSHLAAVQIECDYCPPLPTTSGLVVDQRNYPPGTNVSFTCSDTRVTVGGRGTLLCSLSLQWEVVSHDLQCKDWPNYGQMMVNSANDSQRADSNVTTCVTLPAGWYDLTLSGTLEVAVVTFRFKENVFPLDVTVAMTANSGQKACTALSNDTGSVFRCQQGPVGNKVQVQLPTCTLCKWGVYGRTLSSEATCWIQNGVTSYYGDVSVASNNQPCVSWKKALANEAVTSLWPWDFPDLSTDHNFCRNPNNSRTGPWCYTDLNGTSQSCSVPQCPTQLLAYYDDPYRLSVKWCYIAEGVATLQHVLTVYQSTCLTTHLPFLTALCATNTSFIAVRIPCAESFGRRQAMCPCDCLRRSMMKNMSEVQVQVLVVQQQKELTVDKYVLSSTRRLKACEPNHDIYAVATGSVLGVTALAVVVLFFMMGDLLVFSSFLRRVCRRWWQRWRRR</sequence>
<dbReference type="PROSITE" id="PS00021">
    <property type="entry name" value="KRINGLE_1"/>
    <property type="match status" value="1"/>
</dbReference>
<feature type="domain" description="Sushi" evidence="7">
    <location>
        <begin position="283"/>
        <end position="343"/>
    </location>
</feature>
<comment type="caution">
    <text evidence="8">The sequence shown here is derived from an EMBL/GenBank/DDBJ whole genome shotgun (WGS) entry which is preliminary data.</text>
</comment>
<dbReference type="GO" id="GO:0005615">
    <property type="term" value="C:extracellular space"/>
    <property type="evidence" value="ECO:0007669"/>
    <property type="project" value="TreeGrafter"/>
</dbReference>
<evidence type="ECO:0000313" key="8">
    <source>
        <dbReference type="EMBL" id="PVD36310.1"/>
    </source>
</evidence>
<comment type="caution">
    <text evidence="3">Lacks conserved residue(s) required for the propagation of feature annotation.</text>
</comment>
<feature type="domain" description="Kringle" evidence="6">
    <location>
        <begin position="97"/>
        <end position="173"/>
    </location>
</feature>
<keyword evidence="2 3" id="KW-1015">Disulfide bond</keyword>
<protein>
    <recommendedName>
        <fullName evidence="10">Kringle domain-containing protein</fullName>
    </recommendedName>
</protein>
<accession>A0A2T7PSD7</accession>
<dbReference type="PANTHER" id="PTHR24261:SF7">
    <property type="entry name" value="KRINGLE DOMAIN-CONTAINING PROTEIN"/>
    <property type="match status" value="1"/>
</dbReference>
<dbReference type="InterPro" id="IPR050759">
    <property type="entry name" value="Serine_protease_kringle"/>
</dbReference>
<evidence type="ECO:0000256" key="4">
    <source>
        <dbReference type="PROSITE-ProRule" id="PRU00302"/>
    </source>
</evidence>
<dbReference type="InterPro" id="IPR018056">
    <property type="entry name" value="Kringle_CS"/>
</dbReference>
<dbReference type="InterPro" id="IPR013806">
    <property type="entry name" value="Kringle-like"/>
</dbReference>
<dbReference type="SMART" id="SM00130">
    <property type="entry name" value="KR"/>
    <property type="match status" value="2"/>
</dbReference>
<proteinExistence type="predicted"/>
<dbReference type="PROSITE" id="PS50923">
    <property type="entry name" value="SUSHI"/>
    <property type="match status" value="1"/>
</dbReference>
<evidence type="ECO:0000259" key="7">
    <source>
        <dbReference type="PROSITE" id="PS50923"/>
    </source>
</evidence>
<evidence type="ECO:0000256" key="1">
    <source>
        <dbReference type="ARBA" id="ARBA00022572"/>
    </source>
</evidence>
<dbReference type="PANTHER" id="PTHR24261">
    <property type="entry name" value="PLASMINOGEN-RELATED"/>
    <property type="match status" value="1"/>
</dbReference>
<dbReference type="Proteomes" id="UP000245119">
    <property type="component" value="Linkage Group LG2"/>
</dbReference>
<dbReference type="InterPro" id="IPR000436">
    <property type="entry name" value="Sushi_SCR_CCP_dom"/>
</dbReference>
<evidence type="ECO:0000256" key="2">
    <source>
        <dbReference type="ARBA" id="ARBA00023157"/>
    </source>
</evidence>
<feature type="disulfide bond" evidence="3">
    <location>
        <begin position="514"/>
        <end position="537"/>
    </location>
</feature>
<keyword evidence="4" id="KW-0768">Sushi</keyword>
<name>A0A2T7PSD7_POMCA</name>
<gene>
    <name evidence="8" type="ORF">C0Q70_03289</name>
</gene>
<dbReference type="Gene3D" id="2.40.20.10">
    <property type="entry name" value="Plasminogen Kringle 4"/>
    <property type="match status" value="2"/>
</dbReference>
<organism evidence="8 9">
    <name type="scientific">Pomacea canaliculata</name>
    <name type="common">Golden apple snail</name>
    <dbReference type="NCBI Taxonomy" id="400727"/>
    <lineage>
        <taxon>Eukaryota</taxon>
        <taxon>Metazoa</taxon>
        <taxon>Spiralia</taxon>
        <taxon>Lophotrochozoa</taxon>
        <taxon>Mollusca</taxon>
        <taxon>Gastropoda</taxon>
        <taxon>Caenogastropoda</taxon>
        <taxon>Architaenioglossa</taxon>
        <taxon>Ampullarioidea</taxon>
        <taxon>Ampullariidae</taxon>
        <taxon>Pomacea</taxon>
    </lineage>
</organism>